<dbReference type="PROSITE" id="PS00469">
    <property type="entry name" value="NDPK"/>
    <property type="match status" value="1"/>
</dbReference>
<dbReference type="EMBL" id="VSSQ01015884">
    <property type="protein sequence ID" value="MPM56696.1"/>
    <property type="molecule type" value="Genomic_DNA"/>
</dbReference>
<dbReference type="FunFam" id="3.30.70.141:FF:000003">
    <property type="entry name" value="Nucleoside diphosphate kinase"/>
    <property type="match status" value="1"/>
</dbReference>
<protein>
    <recommendedName>
        <fullName evidence="4">Nucleoside diphosphate kinase</fullName>
        <ecNumber evidence="3">2.7.4.6</ecNumber>
    </recommendedName>
</protein>
<dbReference type="CDD" id="cd04413">
    <property type="entry name" value="NDPk_I"/>
    <property type="match status" value="1"/>
</dbReference>
<sequence>MEKTLVLVKPDGVEKGVCGDIINRFERRGLKISGLKLLNMSAEQAELHYKEHVGKRFYDDLISYIMSGPVLAAVLTGENAVKIVRTMMGPTNPAEAAPGTIRGDLGLSIEKNIIHGSDSISSADREIEIFFNKNELI</sequence>
<dbReference type="GO" id="GO:0004550">
    <property type="term" value="F:nucleoside diphosphate kinase activity"/>
    <property type="evidence" value="ECO:0007669"/>
    <property type="project" value="UniProtKB-EC"/>
</dbReference>
<evidence type="ECO:0000256" key="9">
    <source>
        <dbReference type="ARBA" id="ARBA00022840"/>
    </source>
</evidence>
<keyword evidence="8 13" id="KW-0418">Kinase</keyword>
<keyword evidence="9" id="KW-0067">ATP-binding</keyword>
<evidence type="ECO:0000256" key="8">
    <source>
        <dbReference type="ARBA" id="ARBA00022777"/>
    </source>
</evidence>
<dbReference type="InterPro" id="IPR034907">
    <property type="entry name" value="NDK-like_dom"/>
</dbReference>
<dbReference type="GO" id="GO:0005524">
    <property type="term" value="F:ATP binding"/>
    <property type="evidence" value="ECO:0007669"/>
    <property type="project" value="UniProtKB-KW"/>
</dbReference>
<keyword evidence="11" id="KW-0546">Nucleotide metabolism</keyword>
<evidence type="ECO:0000256" key="2">
    <source>
        <dbReference type="ARBA" id="ARBA00008142"/>
    </source>
</evidence>
<dbReference type="EC" id="2.7.4.6" evidence="3"/>
<organism evidence="13">
    <name type="scientific">bioreactor metagenome</name>
    <dbReference type="NCBI Taxonomy" id="1076179"/>
    <lineage>
        <taxon>unclassified sequences</taxon>
        <taxon>metagenomes</taxon>
        <taxon>ecological metagenomes</taxon>
    </lineage>
</organism>
<dbReference type="NCBIfam" id="NF001908">
    <property type="entry name" value="PRK00668.1"/>
    <property type="match status" value="1"/>
</dbReference>
<gene>
    <name evidence="13" type="primary">ndk_19</name>
    <name evidence="13" type="ORF">SDC9_103505</name>
</gene>
<evidence type="ECO:0000256" key="11">
    <source>
        <dbReference type="ARBA" id="ARBA00023080"/>
    </source>
</evidence>
<dbReference type="HAMAP" id="MF_00451">
    <property type="entry name" value="NDP_kinase"/>
    <property type="match status" value="1"/>
</dbReference>
<name>A0A645AV17_9ZZZZ</name>
<proteinExistence type="inferred from homology"/>
<dbReference type="InterPro" id="IPR001564">
    <property type="entry name" value="Nucleoside_diP_kinase"/>
</dbReference>
<evidence type="ECO:0000256" key="4">
    <source>
        <dbReference type="ARBA" id="ARBA00017632"/>
    </source>
</evidence>
<evidence type="ECO:0000313" key="13">
    <source>
        <dbReference type="EMBL" id="MPM56696.1"/>
    </source>
</evidence>
<keyword evidence="6" id="KW-0479">Metal-binding</keyword>
<dbReference type="GO" id="GO:0046872">
    <property type="term" value="F:metal ion binding"/>
    <property type="evidence" value="ECO:0007669"/>
    <property type="project" value="UniProtKB-KW"/>
</dbReference>
<comment type="caution">
    <text evidence="13">The sequence shown here is derived from an EMBL/GenBank/DDBJ whole genome shotgun (WGS) entry which is preliminary data.</text>
</comment>
<dbReference type="Pfam" id="PF00334">
    <property type="entry name" value="NDK"/>
    <property type="match status" value="1"/>
</dbReference>
<dbReference type="SUPFAM" id="SSF54919">
    <property type="entry name" value="Nucleoside diphosphate kinase, NDK"/>
    <property type="match status" value="1"/>
</dbReference>
<dbReference type="InterPro" id="IPR023005">
    <property type="entry name" value="Nucleoside_diP_kinase_AS"/>
</dbReference>
<evidence type="ECO:0000256" key="10">
    <source>
        <dbReference type="ARBA" id="ARBA00022842"/>
    </source>
</evidence>
<dbReference type="PANTHER" id="PTHR11349">
    <property type="entry name" value="NUCLEOSIDE DIPHOSPHATE KINASE"/>
    <property type="match status" value="1"/>
</dbReference>
<dbReference type="AlphaFoldDB" id="A0A645AV17"/>
<keyword evidence="7" id="KW-0547">Nucleotide-binding</keyword>
<evidence type="ECO:0000256" key="5">
    <source>
        <dbReference type="ARBA" id="ARBA00022679"/>
    </source>
</evidence>
<dbReference type="InterPro" id="IPR036850">
    <property type="entry name" value="NDK-like_dom_sf"/>
</dbReference>
<accession>A0A645AV17</accession>
<dbReference type="Gene3D" id="3.30.70.141">
    <property type="entry name" value="Nucleoside diphosphate kinase-like domain"/>
    <property type="match status" value="1"/>
</dbReference>
<dbReference type="GO" id="GO:0006241">
    <property type="term" value="P:CTP biosynthetic process"/>
    <property type="evidence" value="ECO:0007669"/>
    <property type="project" value="InterPro"/>
</dbReference>
<dbReference type="GO" id="GO:0006228">
    <property type="term" value="P:UTP biosynthetic process"/>
    <property type="evidence" value="ECO:0007669"/>
    <property type="project" value="InterPro"/>
</dbReference>
<evidence type="ECO:0000256" key="7">
    <source>
        <dbReference type="ARBA" id="ARBA00022741"/>
    </source>
</evidence>
<comment type="similarity">
    <text evidence="2">Belongs to the NDK family.</text>
</comment>
<dbReference type="PROSITE" id="PS51374">
    <property type="entry name" value="NDPK_LIKE"/>
    <property type="match status" value="1"/>
</dbReference>
<reference evidence="13" key="1">
    <citation type="submission" date="2019-08" db="EMBL/GenBank/DDBJ databases">
        <authorList>
            <person name="Kucharzyk K."/>
            <person name="Murdoch R.W."/>
            <person name="Higgins S."/>
            <person name="Loffler F."/>
        </authorList>
    </citation>
    <scope>NUCLEOTIDE SEQUENCE</scope>
</reference>
<evidence type="ECO:0000259" key="12">
    <source>
        <dbReference type="SMART" id="SM00562"/>
    </source>
</evidence>
<evidence type="ECO:0000256" key="3">
    <source>
        <dbReference type="ARBA" id="ARBA00012966"/>
    </source>
</evidence>
<dbReference type="PRINTS" id="PR01243">
    <property type="entry name" value="NUCDPKINASE"/>
</dbReference>
<keyword evidence="5 13" id="KW-0808">Transferase</keyword>
<feature type="domain" description="Nucleoside diphosphate kinase-like" evidence="12">
    <location>
        <begin position="1"/>
        <end position="137"/>
    </location>
</feature>
<comment type="cofactor">
    <cofactor evidence="1">
        <name>Mg(2+)</name>
        <dbReference type="ChEBI" id="CHEBI:18420"/>
    </cofactor>
</comment>
<evidence type="ECO:0000256" key="1">
    <source>
        <dbReference type="ARBA" id="ARBA00001946"/>
    </source>
</evidence>
<evidence type="ECO:0000256" key="6">
    <source>
        <dbReference type="ARBA" id="ARBA00022723"/>
    </source>
</evidence>
<dbReference type="SMART" id="SM00562">
    <property type="entry name" value="NDK"/>
    <property type="match status" value="1"/>
</dbReference>
<dbReference type="GO" id="GO:0006183">
    <property type="term" value="P:GTP biosynthetic process"/>
    <property type="evidence" value="ECO:0007669"/>
    <property type="project" value="InterPro"/>
</dbReference>
<keyword evidence="10" id="KW-0460">Magnesium</keyword>